<comment type="caution">
    <text evidence="1">The sequence shown here is derived from an EMBL/GenBank/DDBJ whole genome shotgun (WGS) entry which is preliminary data.</text>
</comment>
<dbReference type="Proteomes" id="UP001079657">
    <property type="component" value="Unassembled WGS sequence"/>
</dbReference>
<evidence type="ECO:0000313" key="2">
    <source>
        <dbReference type="Proteomes" id="UP001079657"/>
    </source>
</evidence>
<dbReference type="RefSeq" id="WP_268051854.1">
    <property type="nucleotide sequence ID" value="NZ_JAPQES010000014.1"/>
</dbReference>
<dbReference type="EMBL" id="JAPQES010000014">
    <property type="protein sequence ID" value="MCY6372791.1"/>
    <property type="molecule type" value="Genomic_DNA"/>
</dbReference>
<sequence length="120" mass="13288">MSKLPLIADIGEVRTKTKTVSIDDMISGAGDIGYSVTTATITKPIINKVLSRIGLSIGGSYVLLAASIGEWVLEGILRLMRSQGCKEFKIKYEYTFEFLYGDPTTIPKWRVTDVSYTPIY</sequence>
<proteinExistence type="predicted"/>
<accession>A0ABT4CX84</accession>
<organism evidence="1 2">
    <name type="scientific">Clostridium ganghwense</name>
    <dbReference type="NCBI Taxonomy" id="312089"/>
    <lineage>
        <taxon>Bacteria</taxon>
        <taxon>Bacillati</taxon>
        <taxon>Bacillota</taxon>
        <taxon>Clostridia</taxon>
        <taxon>Eubacteriales</taxon>
        <taxon>Clostridiaceae</taxon>
        <taxon>Clostridium</taxon>
    </lineage>
</organism>
<keyword evidence="2" id="KW-1185">Reference proteome</keyword>
<reference evidence="1" key="1">
    <citation type="submission" date="2022-12" db="EMBL/GenBank/DDBJ databases">
        <authorList>
            <person name="Wang J."/>
        </authorList>
    </citation>
    <scope>NUCLEOTIDE SEQUENCE</scope>
    <source>
        <strain evidence="1">HY-42-06</strain>
    </source>
</reference>
<protein>
    <submittedName>
        <fullName evidence="1">Uncharacterized protein</fullName>
    </submittedName>
</protein>
<name>A0ABT4CX84_9CLOT</name>
<evidence type="ECO:0000313" key="1">
    <source>
        <dbReference type="EMBL" id="MCY6372791.1"/>
    </source>
</evidence>
<gene>
    <name evidence="1" type="ORF">OXH55_19575</name>
</gene>